<keyword evidence="2" id="KW-0378">Hydrolase</keyword>
<dbReference type="Proteomes" id="UP000297245">
    <property type="component" value="Unassembled WGS sequence"/>
</dbReference>
<dbReference type="InterPro" id="IPR050474">
    <property type="entry name" value="Hel308_SKI2-like"/>
</dbReference>
<proteinExistence type="predicted"/>
<dbReference type="GO" id="GO:0003678">
    <property type="term" value="F:DNA helicase activity"/>
    <property type="evidence" value="ECO:0007669"/>
    <property type="project" value="TreeGrafter"/>
</dbReference>
<name>A0A4S8LU72_DENBC</name>
<dbReference type="SUPFAM" id="SSF52540">
    <property type="entry name" value="P-loop containing nucleoside triphosphate hydrolases"/>
    <property type="match status" value="1"/>
</dbReference>
<protein>
    <recommendedName>
        <fullName evidence="7">Helicase C-terminal domain-containing protein</fullName>
    </recommendedName>
</protein>
<gene>
    <name evidence="5" type="ORF">K435DRAFT_799971</name>
</gene>
<organism evidence="5 6">
    <name type="scientific">Dendrothele bispora (strain CBS 962.96)</name>
    <dbReference type="NCBI Taxonomy" id="1314807"/>
    <lineage>
        <taxon>Eukaryota</taxon>
        <taxon>Fungi</taxon>
        <taxon>Dikarya</taxon>
        <taxon>Basidiomycota</taxon>
        <taxon>Agaricomycotina</taxon>
        <taxon>Agaricomycetes</taxon>
        <taxon>Agaricomycetidae</taxon>
        <taxon>Agaricales</taxon>
        <taxon>Agaricales incertae sedis</taxon>
        <taxon>Dendrothele</taxon>
    </lineage>
</organism>
<dbReference type="InterPro" id="IPR027417">
    <property type="entry name" value="P-loop_NTPase"/>
</dbReference>
<dbReference type="AlphaFoldDB" id="A0A4S8LU72"/>
<evidence type="ECO:0008006" key="7">
    <source>
        <dbReference type="Google" id="ProtNLM"/>
    </source>
</evidence>
<dbReference type="OrthoDB" id="3248834at2759"/>
<dbReference type="GO" id="GO:0005634">
    <property type="term" value="C:nucleus"/>
    <property type="evidence" value="ECO:0007669"/>
    <property type="project" value="TreeGrafter"/>
</dbReference>
<dbReference type="PANTHER" id="PTHR47961">
    <property type="entry name" value="DNA POLYMERASE THETA, PUTATIVE (AFU_ORTHOLOGUE AFUA_1G05260)-RELATED"/>
    <property type="match status" value="1"/>
</dbReference>
<evidence type="ECO:0000313" key="6">
    <source>
        <dbReference type="Proteomes" id="UP000297245"/>
    </source>
</evidence>
<evidence type="ECO:0000256" key="1">
    <source>
        <dbReference type="ARBA" id="ARBA00022741"/>
    </source>
</evidence>
<evidence type="ECO:0000256" key="3">
    <source>
        <dbReference type="ARBA" id="ARBA00022806"/>
    </source>
</evidence>
<dbReference type="PANTHER" id="PTHR47961:SF4">
    <property type="entry name" value="ACTIVATING SIGNAL COINTEGRATOR 1 COMPLEX SUBUNIT 3"/>
    <property type="match status" value="1"/>
</dbReference>
<reference evidence="5 6" key="1">
    <citation type="journal article" date="2019" name="Nat. Ecol. Evol.">
        <title>Megaphylogeny resolves global patterns of mushroom evolution.</title>
        <authorList>
            <person name="Varga T."/>
            <person name="Krizsan K."/>
            <person name="Foldi C."/>
            <person name="Dima B."/>
            <person name="Sanchez-Garcia M."/>
            <person name="Sanchez-Ramirez S."/>
            <person name="Szollosi G.J."/>
            <person name="Szarkandi J.G."/>
            <person name="Papp V."/>
            <person name="Albert L."/>
            <person name="Andreopoulos W."/>
            <person name="Angelini C."/>
            <person name="Antonin V."/>
            <person name="Barry K.W."/>
            <person name="Bougher N.L."/>
            <person name="Buchanan P."/>
            <person name="Buyck B."/>
            <person name="Bense V."/>
            <person name="Catcheside P."/>
            <person name="Chovatia M."/>
            <person name="Cooper J."/>
            <person name="Damon W."/>
            <person name="Desjardin D."/>
            <person name="Finy P."/>
            <person name="Geml J."/>
            <person name="Haridas S."/>
            <person name="Hughes K."/>
            <person name="Justo A."/>
            <person name="Karasinski D."/>
            <person name="Kautmanova I."/>
            <person name="Kiss B."/>
            <person name="Kocsube S."/>
            <person name="Kotiranta H."/>
            <person name="LaButti K.M."/>
            <person name="Lechner B.E."/>
            <person name="Liimatainen K."/>
            <person name="Lipzen A."/>
            <person name="Lukacs Z."/>
            <person name="Mihaltcheva S."/>
            <person name="Morgado L.N."/>
            <person name="Niskanen T."/>
            <person name="Noordeloos M.E."/>
            <person name="Ohm R.A."/>
            <person name="Ortiz-Santana B."/>
            <person name="Ovrebo C."/>
            <person name="Racz N."/>
            <person name="Riley R."/>
            <person name="Savchenko A."/>
            <person name="Shiryaev A."/>
            <person name="Soop K."/>
            <person name="Spirin V."/>
            <person name="Szebenyi C."/>
            <person name="Tomsovsky M."/>
            <person name="Tulloss R.E."/>
            <person name="Uehling J."/>
            <person name="Grigoriev I.V."/>
            <person name="Vagvolgyi C."/>
            <person name="Papp T."/>
            <person name="Martin F.M."/>
            <person name="Miettinen O."/>
            <person name="Hibbett D.S."/>
            <person name="Nagy L.G."/>
        </authorList>
    </citation>
    <scope>NUCLEOTIDE SEQUENCE [LARGE SCALE GENOMIC DNA]</scope>
    <source>
        <strain evidence="5 6">CBS 962.96</strain>
    </source>
</reference>
<evidence type="ECO:0000256" key="4">
    <source>
        <dbReference type="ARBA" id="ARBA00022840"/>
    </source>
</evidence>
<keyword evidence="4" id="KW-0067">ATP-binding</keyword>
<evidence type="ECO:0000256" key="2">
    <source>
        <dbReference type="ARBA" id="ARBA00022801"/>
    </source>
</evidence>
<evidence type="ECO:0000313" key="5">
    <source>
        <dbReference type="EMBL" id="THU93127.1"/>
    </source>
</evidence>
<keyword evidence="3" id="KW-0347">Helicase</keyword>
<keyword evidence="1" id="KW-0547">Nucleotide-binding</keyword>
<dbReference type="GO" id="GO:0000712">
    <property type="term" value="P:resolution of meiotic recombination intermediates"/>
    <property type="evidence" value="ECO:0007669"/>
    <property type="project" value="TreeGrafter"/>
</dbReference>
<dbReference type="GO" id="GO:0005524">
    <property type="term" value="F:ATP binding"/>
    <property type="evidence" value="ECO:0007669"/>
    <property type="project" value="UniProtKB-KW"/>
</dbReference>
<dbReference type="EMBL" id="ML179258">
    <property type="protein sequence ID" value="THU93127.1"/>
    <property type="molecule type" value="Genomic_DNA"/>
</dbReference>
<accession>A0A4S8LU72</accession>
<dbReference type="GO" id="GO:0016787">
    <property type="term" value="F:hydrolase activity"/>
    <property type="evidence" value="ECO:0007669"/>
    <property type="project" value="UniProtKB-KW"/>
</dbReference>
<sequence length="116" mass="13484">MQDVLHMLGRAGRPQYDTHGEGIIITNHSELQYYLRIERKRCSGWDTRIYRVLYSIGVNYLKDDPSLIQKRADIVHSAAVLLEKCQLVKYERLTPDDVDLGVVQDVCQEETEFRTS</sequence>
<dbReference type="Gene3D" id="3.40.50.300">
    <property type="entry name" value="P-loop containing nucleotide triphosphate hydrolases"/>
    <property type="match status" value="1"/>
</dbReference>
<keyword evidence="6" id="KW-1185">Reference proteome</keyword>